<dbReference type="PANTHER" id="PTHR47245:SF1">
    <property type="entry name" value="FOLDASE PROTEIN PRSA"/>
    <property type="match status" value="1"/>
</dbReference>
<dbReference type="SUPFAM" id="SSF54534">
    <property type="entry name" value="FKBP-like"/>
    <property type="match status" value="2"/>
</dbReference>
<gene>
    <name evidence="8" type="ORF">RM538_01710</name>
</gene>
<proteinExistence type="predicted"/>
<dbReference type="Pfam" id="PF00639">
    <property type="entry name" value="Rotamase"/>
    <property type="match status" value="2"/>
</dbReference>
<evidence type="ECO:0000256" key="2">
    <source>
        <dbReference type="ARBA" id="ARBA00013194"/>
    </source>
</evidence>
<sequence length="649" mass="76426">MIRKFIVIILLTFCVSSIYSQNKKEELLTIDNKPVYVSEFKRVYQKNLDLVKDESQKSVMGYLDLFIDYKLKVAEAYAQELHKKQSYRSELLIYQEQLSSNYLYEDKVAEDVAREAYERSLDEIEASHLLIRIESSSPQDTLAAYNKIKELRKRAVNGEDFNELVRKYSEEPNADKQSGFLGYFSALVMVYPFETTAYNTKVGEISDIVRTRYGYHIIKVTDRRKKAPEILVSHIMISEKKGPKTFDAEQRINEIYQLIQQGESFESLAKQFSDDRNSAKKGGELKPFTKGELRSKEFETEAYKLSVDNKISNPFKTEFGWHIIKFKEELPIKTFEERKVEIEKRVRSGNRAKIITNTVNNSIKQKYGFKKINSYLPFFSEYVTDSVLKRRWRKEPISKEDDKKLFIIGDHEVFYSDFADFIYERQLRIRPHSEKNELLKSFYDEFETQELKIYFRKDLEKQNEEYAATISEYRDGLLIFDVMNNNVWDKAKKDSVGLENYFNKVKDNYRWKKRVDVDIITAQTESLAKKAQKLLENQTGEQVKELMNNDKVNVILTSNVFEVDNASLPNNYKPSIGISDIIEENDAYIVVKTKNIIPSSQKELSKIRGKVMSDYQNYIEEQWLEKLRDKYKVNINKKALKKIIKEYKS</sequence>
<organism evidence="8 9">
    <name type="scientific">Patiriisocius hiemis</name>
    <dbReference type="NCBI Taxonomy" id="3075604"/>
    <lineage>
        <taxon>Bacteria</taxon>
        <taxon>Pseudomonadati</taxon>
        <taxon>Bacteroidota</taxon>
        <taxon>Flavobacteriia</taxon>
        <taxon>Flavobacteriales</taxon>
        <taxon>Flavobacteriaceae</taxon>
        <taxon>Patiriisocius</taxon>
    </lineage>
</organism>
<keyword evidence="9" id="KW-1185">Reference proteome</keyword>
<dbReference type="InterPro" id="IPR000297">
    <property type="entry name" value="PPIase_PpiC"/>
</dbReference>
<dbReference type="Gene3D" id="3.10.50.40">
    <property type="match status" value="2"/>
</dbReference>
<evidence type="ECO:0000256" key="3">
    <source>
        <dbReference type="ARBA" id="ARBA00022729"/>
    </source>
</evidence>
<protein>
    <recommendedName>
        <fullName evidence="2">peptidylprolyl isomerase</fullName>
        <ecNumber evidence="2">5.2.1.8</ecNumber>
    </recommendedName>
</protein>
<dbReference type="PANTHER" id="PTHR47245">
    <property type="entry name" value="PEPTIDYLPROLYL ISOMERASE"/>
    <property type="match status" value="1"/>
</dbReference>
<dbReference type="Proteomes" id="UP001254488">
    <property type="component" value="Unassembled WGS sequence"/>
</dbReference>
<comment type="caution">
    <text evidence="8">The sequence shown here is derived from an EMBL/GenBank/DDBJ whole genome shotgun (WGS) entry which is preliminary data.</text>
</comment>
<dbReference type="InterPro" id="IPR046357">
    <property type="entry name" value="PPIase_dom_sf"/>
</dbReference>
<evidence type="ECO:0000256" key="5">
    <source>
        <dbReference type="ARBA" id="ARBA00023235"/>
    </source>
</evidence>
<evidence type="ECO:0000313" key="8">
    <source>
        <dbReference type="EMBL" id="MDT0554704.1"/>
    </source>
</evidence>
<name>A0ABU2Y948_9FLAO</name>
<evidence type="ECO:0000313" key="9">
    <source>
        <dbReference type="Proteomes" id="UP001254488"/>
    </source>
</evidence>
<reference evidence="8 9" key="1">
    <citation type="submission" date="2023-09" db="EMBL/GenBank/DDBJ databases">
        <authorList>
            <person name="Rey-Velasco X."/>
        </authorList>
    </citation>
    <scope>NUCLEOTIDE SEQUENCE [LARGE SCALE GENOMIC DNA]</scope>
    <source>
        <strain evidence="8 9">W242</strain>
    </source>
</reference>
<evidence type="ECO:0000259" key="7">
    <source>
        <dbReference type="PROSITE" id="PS50198"/>
    </source>
</evidence>
<dbReference type="EC" id="5.2.1.8" evidence="2"/>
<evidence type="ECO:0000256" key="1">
    <source>
        <dbReference type="ARBA" id="ARBA00000971"/>
    </source>
</evidence>
<comment type="catalytic activity">
    <reaction evidence="1">
        <text>[protein]-peptidylproline (omega=180) = [protein]-peptidylproline (omega=0)</text>
        <dbReference type="Rhea" id="RHEA:16237"/>
        <dbReference type="Rhea" id="RHEA-COMP:10747"/>
        <dbReference type="Rhea" id="RHEA-COMP:10748"/>
        <dbReference type="ChEBI" id="CHEBI:83833"/>
        <dbReference type="ChEBI" id="CHEBI:83834"/>
        <dbReference type="EC" id="5.2.1.8"/>
    </reaction>
</comment>
<dbReference type="InterPro" id="IPR050245">
    <property type="entry name" value="PrsA_foldase"/>
</dbReference>
<dbReference type="Pfam" id="PF13145">
    <property type="entry name" value="Rotamase_2"/>
    <property type="match status" value="1"/>
</dbReference>
<feature type="domain" description="PpiC" evidence="7">
    <location>
        <begin position="227"/>
        <end position="328"/>
    </location>
</feature>
<dbReference type="EMBL" id="JAVRHZ010000001">
    <property type="protein sequence ID" value="MDT0554704.1"/>
    <property type="molecule type" value="Genomic_DNA"/>
</dbReference>
<dbReference type="GO" id="GO:0003755">
    <property type="term" value="F:peptidyl-prolyl cis-trans isomerase activity"/>
    <property type="evidence" value="ECO:0007669"/>
    <property type="project" value="UniProtKB-EC"/>
</dbReference>
<keyword evidence="5 6" id="KW-0413">Isomerase</keyword>
<dbReference type="PROSITE" id="PS50198">
    <property type="entry name" value="PPIC_PPIASE_2"/>
    <property type="match status" value="2"/>
</dbReference>
<accession>A0ABU2Y948</accession>
<feature type="domain" description="PpiC" evidence="7">
    <location>
        <begin position="121"/>
        <end position="222"/>
    </location>
</feature>
<evidence type="ECO:0000256" key="6">
    <source>
        <dbReference type="PROSITE-ProRule" id="PRU00278"/>
    </source>
</evidence>
<keyword evidence="4 6" id="KW-0697">Rotamase</keyword>
<dbReference type="RefSeq" id="WP_311331663.1">
    <property type="nucleotide sequence ID" value="NZ_JAVRHZ010000001.1"/>
</dbReference>
<keyword evidence="3" id="KW-0732">Signal</keyword>
<evidence type="ECO:0000256" key="4">
    <source>
        <dbReference type="ARBA" id="ARBA00023110"/>
    </source>
</evidence>